<dbReference type="AlphaFoldDB" id="A0A1I7LFH7"/>
<dbReference type="RefSeq" id="WP_074956699.1">
    <property type="nucleotide sequence ID" value="NZ_FPBV01000045.1"/>
</dbReference>
<evidence type="ECO:0000256" key="1">
    <source>
        <dbReference type="SAM" id="MobiDB-lite"/>
    </source>
</evidence>
<keyword evidence="3" id="KW-1185">Reference proteome</keyword>
<evidence type="ECO:0000313" key="3">
    <source>
        <dbReference type="Proteomes" id="UP000183508"/>
    </source>
</evidence>
<dbReference type="Proteomes" id="UP000183508">
    <property type="component" value="Unassembled WGS sequence"/>
</dbReference>
<dbReference type="STRING" id="392015.SAMN05421543_1455"/>
<feature type="compositionally biased region" description="Acidic residues" evidence="1">
    <location>
        <begin position="312"/>
        <end position="330"/>
    </location>
</feature>
<proteinExistence type="predicted"/>
<evidence type="ECO:0000313" key="2">
    <source>
        <dbReference type="EMBL" id="SFV08449.1"/>
    </source>
</evidence>
<accession>A0A1I7LFH7</accession>
<dbReference type="OrthoDB" id="2371775at2"/>
<protein>
    <submittedName>
        <fullName evidence="2">Uncharacterized protein</fullName>
    </submittedName>
</protein>
<sequence>MRVCLALGDPTTEAWLRDTLSSLVEWTDLQYADVALVSRLADAKAAVESGVPVRFVAGTLDAKGRDIVAKARELGVRDVLAWPEGDGATAAHVFAFLAEALPGVPRVQIPRAPYRVKVISTRQSGGTFFAWNLWHVLREQGIDAKLISVSSASPLASWLAPPYRDIVFGAVQADGGDMWVLDASDTTVPVEADTVIAVRDCDPAKAFSAPPGPDAWMVVNRVPAGVSLPEGSAHLVIEDLGSTAYEAMTTGTPVVVRYPAFAEAMLGLWRAIEKGDQGFRAVVLAPDMETAAPMEDAIARGPGVGESSDGFVFDDEATGDNEDGGFVLDD</sequence>
<name>A0A1I7LFH7_9BACL</name>
<gene>
    <name evidence="2" type="ORF">SAMN05421543_1455</name>
</gene>
<reference evidence="3" key="1">
    <citation type="submission" date="2016-10" db="EMBL/GenBank/DDBJ databases">
        <authorList>
            <person name="Varghese N."/>
        </authorList>
    </citation>
    <scope>NUCLEOTIDE SEQUENCE [LARGE SCALE GENOMIC DNA]</scope>
    <source>
        <strain evidence="3">DSM 17980</strain>
    </source>
</reference>
<dbReference type="EMBL" id="FPBV01000045">
    <property type="protein sequence ID" value="SFV08449.1"/>
    <property type="molecule type" value="Genomic_DNA"/>
</dbReference>
<organism evidence="2 3">
    <name type="scientific">Alicyclobacillus macrosporangiidus</name>
    <dbReference type="NCBI Taxonomy" id="392015"/>
    <lineage>
        <taxon>Bacteria</taxon>
        <taxon>Bacillati</taxon>
        <taxon>Bacillota</taxon>
        <taxon>Bacilli</taxon>
        <taxon>Bacillales</taxon>
        <taxon>Alicyclobacillaceae</taxon>
        <taxon>Alicyclobacillus</taxon>
    </lineage>
</organism>
<feature type="region of interest" description="Disordered" evidence="1">
    <location>
        <begin position="304"/>
        <end position="330"/>
    </location>
</feature>